<evidence type="ECO:0000256" key="1">
    <source>
        <dbReference type="ARBA" id="ARBA00004294"/>
    </source>
</evidence>
<keyword evidence="6" id="KW-1000">Mitochondrion outer membrane</keyword>
<dbReference type="Proteomes" id="UP000678393">
    <property type="component" value="Unassembled WGS sequence"/>
</dbReference>
<keyword evidence="12" id="KW-1185">Reference proteome</keyword>
<dbReference type="GO" id="GO:0046930">
    <property type="term" value="C:pore complex"/>
    <property type="evidence" value="ECO:0007669"/>
    <property type="project" value="UniProtKB-KW"/>
</dbReference>
<keyword evidence="3" id="KW-0813">Transport</keyword>
<protein>
    <recommendedName>
        <fullName evidence="13">Voltage-dependent anion-selective channel protein 2</fullName>
    </recommendedName>
</protein>
<evidence type="ECO:0000256" key="8">
    <source>
        <dbReference type="ARBA" id="ARBA00023114"/>
    </source>
</evidence>
<evidence type="ECO:0000313" key="12">
    <source>
        <dbReference type="Proteomes" id="UP000678393"/>
    </source>
</evidence>
<comment type="subcellular location">
    <subcellularLocation>
        <location evidence="1">Mitochondrion outer membrane</location>
    </subcellularLocation>
</comment>
<gene>
    <name evidence="11" type="ORF">CUNI_LOCUS18050</name>
</gene>
<keyword evidence="8" id="KW-0626">Porin</keyword>
<dbReference type="PRINTS" id="PR00185">
    <property type="entry name" value="EUKARYTPORIN"/>
</dbReference>
<evidence type="ECO:0000256" key="7">
    <source>
        <dbReference type="ARBA" id="ARBA00023065"/>
    </source>
</evidence>
<keyword evidence="10" id="KW-0472">Membrane</keyword>
<evidence type="ECO:0000313" key="11">
    <source>
        <dbReference type="EMBL" id="CAG5132492.1"/>
    </source>
</evidence>
<evidence type="ECO:0000256" key="5">
    <source>
        <dbReference type="ARBA" id="ARBA00022692"/>
    </source>
</evidence>
<keyword evidence="9" id="KW-0496">Mitochondrion</keyword>
<evidence type="ECO:0008006" key="13">
    <source>
        <dbReference type="Google" id="ProtNLM"/>
    </source>
</evidence>
<dbReference type="EMBL" id="CAJHNH020005445">
    <property type="protein sequence ID" value="CAG5132492.1"/>
    <property type="molecule type" value="Genomic_DNA"/>
</dbReference>
<keyword evidence="5" id="KW-0812">Transmembrane</keyword>
<dbReference type="GO" id="GO:0008308">
    <property type="term" value="F:voltage-gated monoatomic anion channel activity"/>
    <property type="evidence" value="ECO:0007669"/>
    <property type="project" value="InterPro"/>
</dbReference>
<dbReference type="InterPro" id="IPR001925">
    <property type="entry name" value="Porin_Euk"/>
</dbReference>
<evidence type="ECO:0000256" key="9">
    <source>
        <dbReference type="ARBA" id="ARBA00023128"/>
    </source>
</evidence>
<dbReference type="AlphaFoldDB" id="A0A8S3ZWR1"/>
<dbReference type="Gene3D" id="2.40.160.10">
    <property type="entry name" value="Porin"/>
    <property type="match status" value="1"/>
</dbReference>
<comment type="caution">
    <text evidence="11">The sequence shown here is derived from an EMBL/GenBank/DDBJ whole genome shotgun (WGS) entry which is preliminary data.</text>
</comment>
<organism evidence="11 12">
    <name type="scientific">Candidula unifasciata</name>
    <dbReference type="NCBI Taxonomy" id="100452"/>
    <lineage>
        <taxon>Eukaryota</taxon>
        <taxon>Metazoa</taxon>
        <taxon>Spiralia</taxon>
        <taxon>Lophotrochozoa</taxon>
        <taxon>Mollusca</taxon>
        <taxon>Gastropoda</taxon>
        <taxon>Heterobranchia</taxon>
        <taxon>Euthyneura</taxon>
        <taxon>Panpulmonata</taxon>
        <taxon>Eupulmonata</taxon>
        <taxon>Stylommatophora</taxon>
        <taxon>Helicina</taxon>
        <taxon>Helicoidea</taxon>
        <taxon>Geomitridae</taxon>
        <taxon>Candidula</taxon>
    </lineage>
</organism>
<sequence length="282" mass="30897">MAPPSFSDLGEAARDVFEKGYNIGFFKIDGKTKTENNVEFKTSLSSDRETGKVFGELSSEYKWAEHGLTFTEKWNTDNVLNAGIKVEDQLATGLELALDVTLSPQSGEKSSSFKSDYKTDFIHLNGDVDFESSGTTVGGSAVLGYEGWLAGYQLAFDMQESKLTASNFGFGYANQDFSFTTLVEDGEEFTGSLHHQVNEKFEAAVNLSWAARTGRTTFAIGGRYKLDDTASFSLKMNSQSHIAMCYNQQLRNGVNLIVSSLIDGMNIHQGGHKIGLGLEFEA</sequence>
<dbReference type="PANTHER" id="PTHR11743">
    <property type="entry name" value="VOLTAGE-DEPENDENT ANION-SELECTIVE CHANNEL"/>
    <property type="match status" value="1"/>
</dbReference>
<dbReference type="GO" id="GO:0015288">
    <property type="term" value="F:porin activity"/>
    <property type="evidence" value="ECO:0007669"/>
    <property type="project" value="UniProtKB-KW"/>
</dbReference>
<keyword evidence="7" id="KW-0406">Ion transport</keyword>
<dbReference type="Pfam" id="PF01459">
    <property type="entry name" value="Porin_3"/>
    <property type="match status" value="1"/>
</dbReference>
<proteinExistence type="inferred from homology"/>
<evidence type="ECO:0000256" key="2">
    <source>
        <dbReference type="ARBA" id="ARBA00007780"/>
    </source>
</evidence>
<evidence type="ECO:0000256" key="4">
    <source>
        <dbReference type="ARBA" id="ARBA00022452"/>
    </source>
</evidence>
<dbReference type="CDD" id="cd07306">
    <property type="entry name" value="Porin3_VDAC"/>
    <property type="match status" value="1"/>
</dbReference>
<dbReference type="GO" id="GO:0005741">
    <property type="term" value="C:mitochondrial outer membrane"/>
    <property type="evidence" value="ECO:0007669"/>
    <property type="project" value="UniProtKB-SubCell"/>
</dbReference>
<comment type="similarity">
    <text evidence="2">Belongs to the eukaryotic mitochondrial porin family.</text>
</comment>
<accession>A0A8S3ZWR1</accession>
<dbReference type="InterPro" id="IPR023614">
    <property type="entry name" value="Porin_dom_sf"/>
</dbReference>
<keyword evidence="4" id="KW-1134">Transmembrane beta strand</keyword>
<dbReference type="FunFam" id="2.40.160.10:FF:000001">
    <property type="entry name" value="Voltage-dependent anion-selective channel protein 2"/>
    <property type="match status" value="1"/>
</dbReference>
<dbReference type="PANTHER" id="PTHR11743:SF70">
    <property type="entry name" value="GH26960P-RELATED"/>
    <property type="match status" value="1"/>
</dbReference>
<evidence type="ECO:0000256" key="3">
    <source>
        <dbReference type="ARBA" id="ARBA00022448"/>
    </source>
</evidence>
<dbReference type="InterPro" id="IPR027246">
    <property type="entry name" value="Porin_Euk/Tom40"/>
</dbReference>
<evidence type="ECO:0000256" key="10">
    <source>
        <dbReference type="ARBA" id="ARBA00023136"/>
    </source>
</evidence>
<dbReference type="OrthoDB" id="7827681at2759"/>
<evidence type="ECO:0000256" key="6">
    <source>
        <dbReference type="ARBA" id="ARBA00022787"/>
    </source>
</evidence>
<name>A0A8S3ZWR1_9EUPU</name>
<reference evidence="11" key="1">
    <citation type="submission" date="2021-04" db="EMBL/GenBank/DDBJ databases">
        <authorList>
            <consortium name="Molecular Ecology Group"/>
        </authorList>
    </citation>
    <scope>NUCLEOTIDE SEQUENCE</scope>
</reference>